<dbReference type="Proteomes" id="UP001186974">
    <property type="component" value="Unassembled WGS sequence"/>
</dbReference>
<protein>
    <submittedName>
        <fullName evidence="1">Uncharacterized protein</fullName>
    </submittedName>
</protein>
<evidence type="ECO:0000313" key="2">
    <source>
        <dbReference type="Proteomes" id="UP001186974"/>
    </source>
</evidence>
<dbReference type="EMBL" id="JAWDJW010006872">
    <property type="protein sequence ID" value="KAK3063377.1"/>
    <property type="molecule type" value="Genomic_DNA"/>
</dbReference>
<organism evidence="1 2">
    <name type="scientific">Coniosporium uncinatum</name>
    <dbReference type="NCBI Taxonomy" id="93489"/>
    <lineage>
        <taxon>Eukaryota</taxon>
        <taxon>Fungi</taxon>
        <taxon>Dikarya</taxon>
        <taxon>Ascomycota</taxon>
        <taxon>Pezizomycotina</taxon>
        <taxon>Dothideomycetes</taxon>
        <taxon>Dothideomycetes incertae sedis</taxon>
        <taxon>Coniosporium</taxon>
    </lineage>
</organism>
<proteinExistence type="predicted"/>
<name>A0ACC3D8I2_9PEZI</name>
<comment type="caution">
    <text evidence="1">The sequence shown here is derived from an EMBL/GenBank/DDBJ whole genome shotgun (WGS) entry which is preliminary data.</text>
</comment>
<keyword evidence="2" id="KW-1185">Reference proteome</keyword>
<reference evidence="1" key="1">
    <citation type="submission" date="2024-09" db="EMBL/GenBank/DDBJ databases">
        <title>Black Yeasts Isolated from many extreme environments.</title>
        <authorList>
            <person name="Coleine C."/>
            <person name="Stajich J.E."/>
            <person name="Selbmann L."/>
        </authorList>
    </citation>
    <scope>NUCLEOTIDE SEQUENCE</scope>
    <source>
        <strain evidence="1">CCFEE 5737</strain>
    </source>
</reference>
<sequence>METFFATPAPAPSNANTPLTVETDYAPSKDGETPHTGSTPSSAWPPPLATAPRQTLGYDLIAGSAIEIHVRSTVEKLYVPKKLLLHKIPAIRDLSKAAGRQTAAPDIEKADGVLIPLQIAASTGDQHEAVCWTYSSATRRLILKGHFSRTATDVRYLKGELWLLVQWLYRGHPIQANVKSDAFSGLLFLAKSLSIEDLRKWCYEQYEIACLDHTPSGEDVDRMLELLDGNVAPSDRLMRVLANALNSKGLDKETDSLRNYLYQNSKVVVQMIQAVAGSPIASVGKVSALGEWKAATDLTMDQSKVAPGIVDSKQVNNVPVSY</sequence>
<evidence type="ECO:0000313" key="1">
    <source>
        <dbReference type="EMBL" id="KAK3063377.1"/>
    </source>
</evidence>
<accession>A0ACC3D8I2</accession>
<gene>
    <name evidence="1" type="ORF">LTS18_000837</name>
</gene>